<keyword evidence="5" id="KW-0812">Transmembrane</keyword>
<feature type="region of interest" description="Disordered" evidence="4">
    <location>
        <begin position="200"/>
        <end position="243"/>
    </location>
</feature>
<dbReference type="SUPFAM" id="SSF48452">
    <property type="entry name" value="TPR-like"/>
    <property type="match status" value="1"/>
</dbReference>
<dbReference type="InterPro" id="IPR019734">
    <property type="entry name" value="TPR_rpt"/>
</dbReference>
<dbReference type="EMBL" id="LR790783">
    <property type="protein sequence ID" value="CAB3266645.1"/>
    <property type="molecule type" value="mRNA"/>
</dbReference>
<accession>A0A6F9DUU3</accession>
<dbReference type="Gene3D" id="1.25.40.10">
    <property type="entry name" value="Tetratricopeptide repeat domain"/>
    <property type="match status" value="1"/>
</dbReference>
<dbReference type="SMART" id="SM00028">
    <property type="entry name" value="TPR"/>
    <property type="match status" value="3"/>
</dbReference>
<keyword evidence="2 3" id="KW-0802">TPR repeat</keyword>
<dbReference type="GO" id="GO:0051879">
    <property type="term" value="F:Hsp90 protein binding"/>
    <property type="evidence" value="ECO:0007669"/>
    <property type="project" value="TreeGrafter"/>
</dbReference>
<feature type="repeat" description="TPR" evidence="3">
    <location>
        <begin position="8"/>
        <end position="41"/>
    </location>
</feature>
<protein>
    <submittedName>
        <fullName evidence="6">Stress-induced-phosphoprotein 1-like</fullName>
    </submittedName>
</protein>
<evidence type="ECO:0000256" key="1">
    <source>
        <dbReference type="ARBA" id="ARBA00022737"/>
    </source>
</evidence>
<dbReference type="PANTHER" id="PTHR22904:SF523">
    <property type="entry name" value="STRESS-INDUCED-PHOSPHOPROTEIN 1"/>
    <property type="match status" value="1"/>
</dbReference>
<feature type="transmembrane region" description="Helical" evidence="5">
    <location>
        <begin position="137"/>
        <end position="155"/>
    </location>
</feature>
<keyword evidence="5" id="KW-1133">Transmembrane helix</keyword>
<dbReference type="PROSITE" id="PS50005">
    <property type="entry name" value="TPR"/>
    <property type="match status" value="1"/>
</dbReference>
<reference evidence="6" key="1">
    <citation type="submission" date="2020-04" db="EMBL/GenBank/DDBJ databases">
        <authorList>
            <person name="Neveu A P."/>
        </authorList>
    </citation>
    <scope>NUCLEOTIDE SEQUENCE</scope>
    <source>
        <tissue evidence="6">Whole embryo</tissue>
    </source>
</reference>
<dbReference type="InterPro" id="IPR011990">
    <property type="entry name" value="TPR-like_helical_dom_sf"/>
</dbReference>
<feature type="transmembrane region" description="Helical" evidence="5">
    <location>
        <begin position="167"/>
        <end position="189"/>
    </location>
</feature>
<evidence type="ECO:0000256" key="5">
    <source>
        <dbReference type="SAM" id="Phobius"/>
    </source>
</evidence>
<feature type="compositionally biased region" description="Low complexity" evidence="4">
    <location>
        <begin position="224"/>
        <end position="243"/>
    </location>
</feature>
<proteinExistence type="evidence at transcript level"/>
<evidence type="ECO:0000256" key="2">
    <source>
        <dbReference type="ARBA" id="ARBA00022803"/>
    </source>
</evidence>
<organism evidence="6">
    <name type="scientific">Phallusia mammillata</name>
    <dbReference type="NCBI Taxonomy" id="59560"/>
    <lineage>
        <taxon>Eukaryota</taxon>
        <taxon>Metazoa</taxon>
        <taxon>Chordata</taxon>
        <taxon>Tunicata</taxon>
        <taxon>Ascidiacea</taxon>
        <taxon>Phlebobranchia</taxon>
        <taxon>Ascidiidae</taxon>
        <taxon>Phallusia</taxon>
    </lineage>
</organism>
<sequence>MADKVSTVASIKAKGNALMKEGKYVEAIIQYSEGISMEPANPVLYSNRSLAFLKVDQHFFAVKDAETTIRLIPDWPKGHYRKGQAEISAEMYHVAIKSFDAGLKSCPNDEILKQALFDAKLKHEQYLNWKRWTLKKYAIIAGIIGSLLIIGDMLWESEYAFITRPWLRGLVVSCSAAFGYVLASLVLSIHRSTKASLLQPPPELMQGTDLDYNPMNSKQKSTESESTSVYGDSSSSSSRTKSE</sequence>
<evidence type="ECO:0000256" key="3">
    <source>
        <dbReference type="PROSITE-ProRule" id="PRU00339"/>
    </source>
</evidence>
<evidence type="ECO:0000313" key="6">
    <source>
        <dbReference type="EMBL" id="CAB3266645.1"/>
    </source>
</evidence>
<dbReference type="PANTHER" id="PTHR22904">
    <property type="entry name" value="TPR REPEAT CONTAINING PROTEIN"/>
    <property type="match status" value="1"/>
</dbReference>
<evidence type="ECO:0000256" key="4">
    <source>
        <dbReference type="SAM" id="MobiDB-lite"/>
    </source>
</evidence>
<keyword evidence="1" id="KW-0677">Repeat</keyword>
<gene>
    <name evidence="6" type="primary">Stip1-001</name>
</gene>
<name>A0A6F9DUU3_9ASCI</name>
<dbReference type="AlphaFoldDB" id="A0A6F9DUU3"/>
<keyword evidence="5" id="KW-0472">Membrane</keyword>